<evidence type="ECO:0000313" key="13">
    <source>
        <dbReference type="Proteomes" id="UP000176326"/>
    </source>
</evidence>
<evidence type="ECO:0000256" key="2">
    <source>
        <dbReference type="ARBA" id="ARBA00022741"/>
    </source>
</evidence>
<dbReference type="InterPro" id="IPR041471">
    <property type="entry name" value="UvrB_inter"/>
</dbReference>
<keyword evidence="8" id="KW-0234">DNA repair</keyword>
<feature type="domain" description="Helicase ATP-binding" evidence="10">
    <location>
        <begin position="279"/>
        <end position="445"/>
    </location>
</feature>
<dbReference type="SMART" id="SM01058">
    <property type="entry name" value="CarD_TRCF"/>
    <property type="match status" value="1"/>
</dbReference>
<proteinExistence type="predicted"/>
<keyword evidence="5" id="KW-0347">Helicase</keyword>
<dbReference type="Gene3D" id="3.30.2060.10">
    <property type="entry name" value="Penicillin-binding protein 1b domain"/>
    <property type="match status" value="1"/>
</dbReference>
<dbReference type="InterPro" id="IPR001650">
    <property type="entry name" value="Helicase_C-like"/>
</dbReference>
<dbReference type="InterPro" id="IPR047112">
    <property type="entry name" value="RecG/Mfd"/>
</dbReference>
<evidence type="ECO:0000256" key="6">
    <source>
        <dbReference type="ARBA" id="ARBA00022840"/>
    </source>
</evidence>
<dbReference type="GO" id="GO:0003677">
    <property type="term" value="F:DNA binding"/>
    <property type="evidence" value="ECO:0007669"/>
    <property type="project" value="UniProtKB-KW"/>
</dbReference>
<dbReference type="Pfam" id="PF00271">
    <property type="entry name" value="Helicase_C"/>
    <property type="match status" value="1"/>
</dbReference>
<keyword evidence="1" id="KW-0963">Cytoplasm</keyword>
<keyword evidence="6" id="KW-0067">ATP-binding</keyword>
<evidence type="ECO:0000256" key="5">
    <source>
        <dbReference type="ARBA" id="ARBA00022806"/>
    </source>
</evidence>
<dbReference type="SMART" id="SM00490">
    <property type="entry name" value="HELICc"/>
    <property type="match status" value="1"/>
</dbReference>
<evidence type="ECO:0000256" key="3">
    <source>
        <dbReference type="ARBA" id="ARBA00022763"/>
    </source>
</evidence>
<dbReference type="Gene3D" id="3.40.50.11180">
    <property type="match status" value="1"/>
</dbReference>
<dbReference type="InterPro" id="IPR003711">
    <property type="entry name" value="CarD-like/TRCF_RID"/>
</dbReference>
<name>A0A1G2EN25_9BACT</name>
<keyword evidence="2" id="KW-0547">Nucleotide-binding</keyword>
<feature type="domain" description="Helicase C-terminal" evidence="11">
    <location>
        <begin position="470"/>
        <end position="618"/>
    </location>
</feature>
<dbReference type="PROSITE" id="PS51192">
    <property type="entry name" value="HELICASE_ATP_BIND_1"/>
    <property type="match status" value="1"/>
</dbReference>
<evidence type="ECO:0000259" key="11">
    <source>
        <dbReference type="PROSITE" id="PS51194"/>
    </source>
</evidence>
<dbReference type="SUPFAM" id="SSF52540">
    <property type="entry name" value="P-loop containing nucleoside triphosphate hydrolases"/>
    <property type="match status" value="3"/>
</dbReference>
<dbReference type="InterPro" id="IPR027417">
    <property type="entry name" value="P-loop_NTPase"/>
</dbReference>
<keyword evidence="3" id="KW-0227">DNA damage</keyword>
<keyword evidence="4" id="KW-0378">Hydrolase</keyword>
<dbReference type="InterPro" id="IPR011545">
    <property type="entry name" value="DEAD/DEAH_box_helicase_dom"/>
</dbReference>
<evidence type="ECO:0000256" key="4">
    <source>
        <dbReference type="ARBA" id="ARBA00022801"/>
    </source>
</evidence>
<sequence>MLLMDNQKDKVLIASLAPYFLERDSFWFEKNLEKILDALKTQSFFQDNILLLEKDLSKNPYEILRKLDEMGYEKVQKVEEMGEFSSLGGIIEIFPINRRRAVRVDFLGNKVDSLEEIGEDLKDEAKSKEILRKKLKNQRIYSDIKGLKEGEYLVHLDHGIGRFAGFEKIKEDDYYVLEYDKNDKLFVPKGLERKLSRFVGFSEPRISRLSSPLWQRTKKKIKEDAFKLARALLDSEAKRKATERQPYLPDDELDAMLASSFEYMETPDQASAIEDIKRDMEKKKPMDRLVAGDVGFGKTEVALRAAMKAVKSGAMTVVLAPTTILASQHFGSFSKRLLGLPVNIALLTRLQNKKEREKITEGLKNSSIDILIGTHSILSEKTSSLLFKKDGRGLLIIDDEQRFGVKQKEKLKQMKSGIDALSLSATPIPRTLHLAMSSLKEMSIIQTPPEGRLPIKTFVLPWSRKIIKSAIEKELDRKGQVYYLYNRIESIERAKELIEEISPNAKTELIHARIPNRDLLSSLSRFQSQKADVLVSTTIIENGIDLENANTIIVDDASRLGLSQAYQLKGRVGRSDRQAFAFFLYKGKLKEKAKARLEALEEMQDLGSGYRIALRDLEIRGSGNILGKEQSGSINKVGLNLYCQMLSEAVEKMK</sequence>
<evidence type="ECO:0000256" key="9">
    <source>
        <dbReference type="SAM" id="Coils"/>
    </source>
</evidence>
<keyword evidence="7" id="KW-0238">DNA-binding</keyword>
<dbReference type="GO" id="GO:0016787">
    <property type="term" value="F:hydrolase activity"/>
    <property type="evidence" value="ECO:0007669"/>
    <property type="project" value="UniProtKB-KW"/>
</dbReference>
<dbReference type="PANTHER" id="PTHR47964:SF1">
    <property type="entry name" value="ATP-DEPENDENT DNA HELICASE HOMOLOG RECG, CHLOROPLASTIC"/>
    <property type="match status" value="1"/>
</dbReference>
<protein>
    <recommendedName>
        <fullName evidence="14">Transcription-repair coupling factor</fullName>
    </recommendedName>
</protein>
<dbReference type="GO" id="GO:0003678">
    <property type="term" value="F:DNA helicase activity"/>
    <property type="evidence" value="ECO:0007669"/>
    <property type="project" value="TreeGrafter"/>
</dbReference>
<evidence type="ECO:0000313" key="12">
    <source>
        <dbReference type="EMBL" id="OGZ27214.1"/>
    </source>
</evidence>
<evidence type="ECO:0000259" key="10">
    <source>
        <dbReference type="PROSITE" id="PS51192"/>
    </source>
</evidence>
<evidence type="ECO:0008006" key="14">
    <source>
        <dbReference type="Google" id="ProtNLM"/>
    </source>
</evidence>
<accession>A0A1G2EN25</accession>
<dbReference type="Proteomes" id="UP000176326">
    <property type="component" value="Unassembled WGS sequence"/>
</dbReference>
<dbReference type="InterPro" id="IPR036101">
    <property type="entry name" value="CarD-like/TRCF_RID_sf"/>
</dbReference>
<keyword evidence="9" id="KW-0175">Coiled coil</keyword>
<dbReference type="Gene3D" id="2.40.10.170">
    <property type="match status" value="1"/>
</dbReference>
<gene>
    <name evidence="12" type="ORF">A2427_03205</name>
</gene>
<dbReference type="SMART" id="SM00487">
    <property type="entry name" value="DEXDc"/>
    <property type="match status" value="1"/>
</dbReference>
<dbReference type="CDD" id="cd17991">
    <property type="entry name" value="DEXHc_TRCF"/>
    <property type="match status" value="1"/>
</dbReference>
<evidence type="ECO:0000256" key="8">
    <source>
        <dbReference type="ARBA" id="ARBA00023204"/>
    </source>
</evidence>
<dbReference type="PROSITE" id="PS51194">
    <property type="entry name" value="HELICASE_CTER"/>
    <property type="match status" value="1"/>
</dbReference>
<dbReference type="SUPFAM" id="SSF141259">
    <property type="entry name" value="CarD-like"/>
    <property type="match status" value="1"/>
</dbReference>
<dbReference type="Pfam" id="PF17757">
    <property type="entry name" value="UvrB_inter"/>
    <property type="match status" value="1"/>
</dbReference>
<organism evidence="12 13">
    <name type="scientific">Candidatus Nealsonbacteria bacterium RIFOXYC1_FULL_40_7</name>
    <dbReference type="NCBI Taxonomy" id="1801678"/>
    <lineage>
        <taxon>Bacteria</taxon>
        <taxon>Candidatus Nealsoniibacteriota</taxon>
    </lineage>
</organism>
<dbReference type="EMBL" id="MHMN01000049">
    <property type="protein sequence ID" value="OGZ27214.1"/>
    <property type="molecule type" value="Genomic_DNA"/>
</dbReference>
<dbReference type="Gene3D" id="3.40.50.300">
    <property type="entry name" value="P-loop containing nucleotide triphosphate hydrolases"/>
    <property type="match status" value="2"/>
</dbReference>
<dbReference type="Pfam" id="PF00270">
    <property type="entry name" value="DEAD"/>
    <property type="match status" value="1"/>
</dbReference>
<dbReference type="Pfam" id="PF02559">
    <property type="entry name" value="CarD_TRCF_RID"/>
    <property type="match status" value="1"/>
</dbReference>
<dbReference type="GO" id="GO:0006281">
    <property type="term" value="P:DNA repair"/>
    <property type="evidence" value="ECO:0007669"/>
    <property type="project" value="UniProtKB-KW"/>
</dbReference>
<reference evidence="12 13" key="1">
    <citation type="journal article" date="2016" name="Nat. Commun.">
        <title>Thousands of microbial genomes shed light on interconnected biogeochemical processes in an aquifer system.</title>
        <authorList>
            <person name="Anantharaman K."/>
            <person name="Brown C.T."/>
            <person name="Hug L.A."/>
            <person name="Sharon I."/>
            <person name="Castelle C.J."/>
            <person name="Probst A.J."/>
            <person name="Thomas B.C."/>
            <person name="Singh A."/>
            <person name="Wilkins M.J."/>
            <person name="Karaoz U."/>
            <person name="Brodie E.L."/>
            <person name="Williams K.H."/>
            <person name="Hubbard S.S."/>
            <person name="Banfield J.F."/>
        </authorList>
    </citation>
    <scope>NUCLEOTIDE SEQUENCE [LARGE SCALE GENOMIC DNA]</scope>
</reference>
<feature type="coiled-coil region" evidence="9">
    <location>
        <begin position="104"/>
        <end position="138"/>
    </location>
</feature>
<dbReference type="AlphaFoldDB" id="A0A1G2EN25"/>
<evidence type="ECO:0000256" key="7">
    <source>
        <dbReference type="ARBA" id="ARBA00023125"/>
    </source>
</evidence>
<evidence type="ECO:0000256" key="1">
    <source>
        <dbReference type="ARBA" id="ARBA00022490"/>
    </source>
</evidence>
<dbReference type="InterPro" id="IPR014001">
    <property type="entry name" value="Helicase_ATP-bd"/>
</dbReference>
<dbReference type="GO" id="GO:0005524">
    <property type="term" value="F:ATP binding"/>
    <property type="evidence" value="ECO:0007669"/>
    <property type="project" value="UniProtKB-KW"/>
</dbReference>
<dbReference type="PANTHER" id="PTHR47964">
    <property type="entry name" value="ATP-DEPENDENT DNA HELICASE HOMOLOG RECG, CHLOROPLASTIC"/>
    <property type="match status" value="1"/>
</dbReference>
<comment type="caution">
    <text evidence="12">The sequence shown here is derived from an EMBL/GenBank/DDBJ whole genome shotgun (WGS) entry which is preliminary data.</text>
</comment>